<accession>A0ABU2LYF9</accession>
<dbReference type="InterPro" id="IPR013587">
    <property type="entry name" value="Nitrate/nitrite_sensing"/>
</dbReference>
<comment type="catalytic activity">
    <reaction evidence="1">
        <text>ATP + protein L-histidine = ADP + protein N-phospho-L-histidine.</text>
        <dbReference type="EC" id="2.7.13.3"/>
    </reaction>
</comment>
<dbReference type="InterPro" id="IPR036890">
    <property type="entry name" value="HATPase_C_sf"/>
</dbReference>
<dbReference type="SUPFAM" id="SSF55874">
    <property type="entry name" value="ATPase domain of HSP90 chaperone/DNA topoisomerase II/histidine kinase"/>
    <property type="match status" value="1"/>
</dbReference>
<feature type="compositionally biased region" description="Basic and acidic residues" evidence="12">
    <location>
        <begin position="861"/>
        <end position="881"/>
    </location>
</feature>
<feature type="domain" description="NIT" evidence="15">
    <location>
        <begin position="103"/>
        <end position="363"/>
    </location>
</feature>
<evidence type="ECO:0000256" key="2">
    <source>
        <dbReference type="ARBA" id="ARBA00004370"/>
    </source>
</evidence>
<dbReference type="CDD" id="cd06225">
    <property type="entry name" value="HAMP"/>
    <property type="match status" value="1"/>
</dbReference>
<keyword evidence="9" id="KW-0067">ATP-binding</keyword>
<evidence type="ECO:0000256" key="4">
    <source>
        <dbReference type="ARBA" id="ARBA00022553"/>
    </source>
</evidence>
<dbReference type="EMBL" id="JAVREM010000068">
    <property type="protein sequence ID" value="MDT0322631.1"/>
    <property type="molecule type" value="Genomic_DNA"/>
</dbReference>
<dbReference type="SMART" id="SM00304">
    <property type="entry name" value="HAMP"/>
    <property type="match status" value="1"/>
</dbReference>
<keyword evidence="5" id="KW-0808">Transferase</keyword>
<keyword evidence="13" id="KW-0472">Membrane</keyword>
<dbReference type="Proteomes" id="UP001183420">
    <property type="component" value="Unassembled WGS sequence"/>
</dbReference>
<feature type="compositionally biased region" description="Basic and acidic residues" evidence="12">
    <location>
        <begin position="950"/>
        <end position="970"/>
    </location>
</feature>
<feature type="domain" description="HAMP" evidence="14">
    <location>
        <begin position="394"/>
        <end position="464"/>
    </location>
</feature>
<keyword evidence="6 13" id="KW-0812">Transmembrane</keyword>
<evidence type="ECO:0000256" key="5">
    <source>
        <dbReference type="ARBA" id="ARBA00022679"/>
    </source>
</evidence>
<organism evidence="16 17">
    <name type="scientific">Streptomyces millisiae</name>
    <dbReference type="NCBI Taxonomy" id="3075542"/>
    <lineage>
        <taxon>Bacteria</taxon>
        <taxon>Bacillati</taxon>
        <taxon>Actinomycetota</taxon>
        <taxon>Actinomycetes</taxon>
        <taxon>Kitasatosporales</taxon>
        <taxon>Streptomycetaceae</taxon>
        <taxon>Streptomyces</taxon>
    </lineage>
</organism>
<evidence type="ECO:0000256" key="10">
    <source>
        <dbReference type="ARBA" id="ARBA00022989"/>
    </source>
</evidence>
<keyword evidence="8" id="KW-0418">Kinase</keyword>
<evidence type="ECO:0000256" key="13">
    <source>
        <dbReference type="SAM" id="Phobius"/>
    </source>
</evidence>
<sequence>MRRNTATPPNSGEAAALGGPGRGGFEPPTATARPPAGAAGADEQPPSAGSRFAPRNWRVATKLYAILLIPVLVALLLGGVRVRDSYDRWQEADAAERIAELVRASTAYGHALIDERDVTAGPLLAGDTGSEIVARARAATDAARDEFYARVDDAPDTDSLRRRVDAVAQAEPQLQPLRDAAYSGELPGVATEEGYVAVQHPLMSFSNELGLGSDNIAAYGRTVYAISLAKAASSLQRSIGTHLLVAPGPGERATETQLTAFGSYAYLENIARAEYVTAGTAEDGRRLTEAMAEAADDAAAAAPAAPDLETMVEQISSGATPGQLADQGVTPDSWFQSATAEFDAYRAIEVRLVDDAVEEALDVAGVARRDMIVNSVVVLAAVLLALVLAGLVARAMSRDMRQLRAAAAEVAEERLPAVVAQLSRTKPGDVDTRVTPISIVGRDEIGEVARAFDQVHREAVRLAAEQALLRGNVNAIFTNLSSRNQGLIERQLALISELESREADPEQLDHLFKLDHLATRMRRNGENLLVLAGEEPENRWNQPVALVDVLRAAASEVEAYARIQISGVPEAEVRAPVVNDLVHLLAELLENATTFSSPQTRVLVTATRLPDGRIMVEIHDKGIGLTQEDFAEINKRLAEPPAVDAAVSQRMGLFVVGRLSLRHGIRVQLRPSGEQSGTTSLVMLPEGLTLTGGTGRRRRPARDEVAPVTGRVEVSDADRLAAARAAAELGFDESRYQGVGDPAASTPVGRSLSRGGRWPAPAASDAPPGPAPTSFTPPAPPAAQPSGRHAAVEPFAEQPGAVPSTGPGYGEPADTQQVFGGLAPAAESQLEGPAGTSQRVGFTAPDPAEGRYPAATSAGLPRRDRQWQPEEDSAQRPREEAPASSTPAEVRWDRGPRREERTGGKTSAGLPRRVPRANLTEHPLPEPAPGGPQISRDPNDVRGRLSSLRRGVEQGRDAGKSRGAQNDERGQGPGHTYDQER</sequence>
<dbReference type="Gene3D" id="6.10.340.10">
    <property type="match status" value="1"/>
</dbReference>
<keyword evidence="7" id="KW-0547">Nucleotide-binding</keyword>
<dbReference type="InterPro" id="IPR010910">
    <property type="entry name" value="Nitrate/nitrite_sensing_bac"/>
</dbReference>
<evidence type="ECO:0000256" key="6">
    <source>
        <dbReference type="ARBA" id="ARBA00022692"/>
    </source>
</evidence>
<proteinExistence type="predicted"/>
<dbReference type="PANTHER" id="PTHR44936:SF9">
    <property type="entry name" value="SENSOR PROTEIN CREC"/>
    <property type="match status" value="1"/>
</dbReference>
<evidence type="ECO:0000313" key="17">
    <source>
        <dbReference type="Proteomes" id="UP001183420"/>
    </source>
</evidence>
<reference evidence="17" key="1">
    <citation type="submission" date="2023-07" db="EMBL/GenBank/DDBJ databases">
        <title>30 novel species of actinomycetes from the DSMZ collection.</title>
        <authorList>
            <person name="Nouioui I."/>
        </authorList>
    </citation>
    <scope>NUCLEOTIDE SEQUENCE [LARGE SCALE GENOMIC DNA]</scope>
    <source>
        <strain evidence="17">DSM 44918</strain>
    </source>
</reference>
<dbReference type="RefSeq" id="WP_311603340.1">
    <property type="nucleotide sequence ID" value="NZ_JAVREM010000068.1"/>
</dbReference>
<evidence type="ECO:0000259" key="15">
    <source>
        <dbReference type="PROSITE" id="PS50906"/>
    </source>
</evidence>
<dbReference type="InterPro" id="IPR003660">
    <property type="entry name" value="HAMP_dom"/>
</dbReference>
<feature type="region of interest" description="Disordered" evidence="12">
    <location>
        <begin position="736"/>
        <end position="981"/>
    </location>
</feature>
<keyword evidence="10 13" id="KW-1133">Transmembrane helix</keyword>
<evidence type="ECO:0000256" key="3">
    <source>
        <dbReference type="ARBA" id="ARBA00012438"/>
    </source>
</evidence>
<evidence type="ECO:0000256" key="1">
    <source>
        <dbReference type="ARBA" id="ARBA00000085"/>
    </source>
</evidence>
<dbReference type="SMART" id="SM00387">
    <property type="entry name" value="HATPase_c"/>
    <property type="match status" value="1"/>
</dbReference>
<dbReference type="Pfam" id="PF00672">
    <property type="entry name" value="HAMP"/>
    <property type="match status" value="1"/>
</dbReference>
<dbReference type="Pfam" id="PF08376">
    <property type="entry name" value="NIT"/>
    <property type="match status" value="1"/>
</dbReference>
<feature type="compositionally biased region" description="Polar residues" evidence="12">
    <location>
        <begin position="1"/>
        <end position="10"/>
    </location>
</feature>
<protein>
    <recommendedName>
        <fullName evidence="3">histidine kinase</fullName>
        <ecNumber evidence="3">2.7.13.3</ecNumber>
    </recommendedName>
</protein>
<evidence type="ECO:0000259" key="14">
    <source>
        <dbReference type="PROSITE" id="PS50885"/>
    </source>
</evidence>
<keyword evidence="11" id="KW-0902">Two-component regulatory system</keyword>
<gene>
    <name evidence="16" type="ORF">RNC47_30395</name>
</gene>
<feature type="transmembrane region" description="Helical" evidence="13">
    <location>
        <begin position="63"/>
        <end position="80"/>
    </location>
</feature>
<dbReference type="PROSITE" id="PS50906">
    <property type="entry name" value="NIT"/>
    <property type="match status" value="1"/>
</dbReference>
<name>A0ABU2LYF9_9ACTN</name>
<dbReference type="PROSITE" id="PS50885">
    <property type="entry name" value="HAMP"/>
    <property type="match status" value="1"/>
</dbReference>
<dbReference type="EC" id="2.7.13.3" evidence="3"/>
<feature type="region of interest" description="Disordered" evidence="12">
    <location>
        <begin position="1"/>
        <end position="52"/>
    </location>
</feature>
<feature type="compositionally biased region" description="Pro residues" evidence="12">
    <location>
        <begin position="767"/>
        <end position="783"/>
    </location>
</feature>
<feature type="region of interest" description="Disordered" evidence="12">
    <location>
        <begin position="687"/>
        <end position="706"/>
    </location>
</feature>
<comment type="subcellular location">
    <subcellularLocation>
        <location evidence="2">Membrane</location>
    </subcellularLocation>
</comment>
<evidence type="ECO:0000256" key="8">
    <source>
        <dbReference type="ARBA" id="ARBA00022777"/>
    </source>
</evidence>
<feature type="compositionally biased region" description="Low complexity" evidence="12">
    <location>
        <begin position="27"/>
        <end position="41"/>
    </location>
</feature>
<feature type="transmembrane region" description="Helical" evidence="13">
    <location>
        <begin position="376"/>
        <end position="396"/>
    </location>
</feature>
<comment type="caution">
    <text evidence="16">The sequence shown here is derived from an EMBL/GenBank/DDBJ whole genome shotgun (WGS) entry which is preliminary data.</text>
</comment>
<dbReference type="Gene3D" id="3.30.565.10">
    <property type="entry name" value="Histidine kinase-like ATPase, C-terminal domain"/>
    <property type="match status" value="1"/>
</dbReference>
<evidence type="ECO:0000256" key="11">
    <source>
        <dbReference type="ARBA" id="ARBA00023012"/>
    </source>
</evidence>
<dbReference type="Pfam" id="PF02518">
    <property type="entry name" value="HATPase_c"/>
    <property type="match status" value="1"/>
</dbReference>
<dbReference type="InterPro" id="IPR050980">
    <property type="entry name" value="2C_sensor_his_kinase"/>
</dbReference>
<evidence type="ECO:0000256" key="7">
    <source>
        <dbReference type="ARBA" id="ARBA00022741"/>
    </source>
</evidence>
<dbReference type="PANTHER" id="PTHR44936">
    <property type="entry name" value="SENSOR PROTEIN CREC"/>
    <property type="match status" value="1"/>
</dbReference>
<evidence type="ECO:0000313" key="16">
    <source>
        <dbReference type="EMBL" id="MDT0322631.1"/>
    </source>
</evidence>
<keyword evidence="4" id="KW-0597">Phosphoprotein</keyword>
<evidence type="ECO:0000256" key="12">
    <source>
        <dbReference type="SAM" id="MobiDB-lite"/>
    </source>
</evidence>
<keyword evidence="17" id="KW-1185">Reference proteome</keyword>
<dbReference type="InterPro" id="IPR003594">
    <property type="entry name" value="HATPase_dom"/>
</dbReference>
<feature type="compositionally biased region" description="Basic and acidic residues" evidence="12">
    <location>
        <begin position="890"/>
        <end position="903"/>
    </location>
</feature>
<evidence type="ECO:0000256" key="9">
    <source>
        <dbReference type="ARBA" id="ARBA00022840"/>
    </source>
</evidence>